<evidence type="ECO:0000313" key="1">
    <source>
        <dbReference type="EMBL" id="WNH01293.1"/>
    </source>
</evidence>
<protein>
    <submittedName>
        <fullName evidence="1">Uncharacterized protein</fullName>
    </submittedName>
</protein>
<dbReference type="EMBL" id="CP133647">
    <property type="protein sequence ID" value="WNH01293.1"/>
    <property type="molecule type" value="Genomic_DNA"/>
</dbReference>
<dbReference type="RefSeq" id="WP_193836450.1">
    <property type="nucleotide sequence ID" value="NZ_CAWPOC010000118.1"/>
</dbReference>
<organism evidence="1 2">
    <name type="scientific">Xenorhabdus griffiniae</name>
    <dbReference type="NCBI Taxonomy" id="351672"/>
    <lineage>
        <taxon>Bacteria</taxon>
        <taxon>Pseudomonadati</taxon>
        <taxon>Pseudomonadota</taxon>
        <taxon>Gammaproteobacteria</taxon>
        <taxon>Enterobacterales</taxon>
        <taxon>Morganellaceae</taxon>
        <taxon>Xenorhabdus</taxon>
    </lineage>
</organism>
<reference evidence="1 2" key="1">
    <citation type="journal article" date="2023" name="Access Microbiol">
        <title>The genome of a steinernematid-associated Pseudomonas piscis bacterium encodes the biosynthesis of insect toxins.</title>
        <authorList>
            <person name="Awori R.M."/>
            <person name="Hendre P."/>
            <person name="Amugune N.O."/>
        </authorList>
    </citation>
    <scope>NUCLEOTIDE SEQUENCE [LARGE SCALE GENOMIC DNA]</scope>
    <source>
        <strain evidence="1 2">97</strain>
    </source>
</reference>
<proteinExistence type="predicted"/>
<dbReference type="GeneID" id="88857079"/>
<evidence type="ECO:0000313" key="2">
    <source>
        <dbReference type="Proteomes" id="UP001300348"/>
    </source>
</evidence>
<dbReference type="Proteomes" id="UP001300348">
    <property type="component" value="Chromosome"/>
</dbReference>
<keyword evidence="2" id="KW-1185">Reference proteome</keyword>
<accession>A0ABY9XFB7</accession>
<name>A0ABY9XFB7_9GAMM</name>
<sequence length="54" mass="6202">MSYEYSGRSYDPTKAGSPIQDLDWRNAEITQEGIGKVKLHTSRFEKSIENKIII</sequence>
<gene>
    <name evidence="1" type="ORF">QL112_015940</name>
</gene>